<dbReference type="AlphaFoldDB" id="A0A2G9RJH4"/>
<name>A0A2G9RJH4_AQUCT</name>
<dbReference type="EMBL" id="KV943621">
    <property type="protein sequence ID" value="PIO27401.1"/>
    <property type="molecule type" value="Genomic_DNA"/>
</dbReference>
<proteinExistence type="predicted"/>
<reference evidence="1" key="1">
    <citation type="submission" date="2017-08" db="EMBL/GenBank/DDBJ databases">
        <title>Assembly of the North American Bullfrog Genome.</title>
        <authorList>
            <person name="Warren R.L."/>
            <person name="Vandervalk B.P."/>
            <person name="Kucuk E."/>
            <person name="Birol I."/>
            <person name="Helbing C."/>
            <person name="Pandoh P."/>
            <person name="Behsaz B."/>
            <person name="Mohamadi H."/>
            <person name="Chu J."/>
            <person name="Jackman S."/>
            <person name="Hammond S.A."/>
            <person name="Veldhoen N."/>
            <person name="Kirk H."/>
            <person name="Zhao Y."/>
            <person name="Coope R."/>
            <person name="Pleasance S."/>
            <person name="Moore R."/>
            <person name="Holt R."/>
        </authorList>
    </citation>
    <scope>NUCLEOTIDE SEQUENCE</scope>
    <source>
        <strain evidence="1">Bruno</strain>
        <tissue evidence="1">Liver</tissue>
    </source>
</reference>
<sequence>MGLLMPDSTIRSKLRWTCRCQRKVMEGVCLPPRMQDPTLTT</sequence>
<evidence type="ECO:0000313" key="1">
    <source>
        <dbReference type="EMBL" id="PIO27401.1"/>
    </source>
</evidence>
<gene>
    <name evidence="1" type="ORF">AB205_0075720</name>
</gene>
<protein>
    <submittedName>
        <fullName evidence="1">Uncharacterized protein</fullName>
    </submittedName>
</protein>
<organism evidence="1">
    <name type="scientific">Aquarana catesbeiana</name>
    <name type="common">American bullfrog</name>
    <name type="synonym">Rana catesbeiana</name>
    <dbReference type="NCBI Taxonomy" id="8400"/>
    <lineage>
        <taxon>Eukaryota</taxon>
        <taxon>Metazoa</taxon>
        <taxon>Chordata</taxon>
        <taxon>Craniata</taxon>
        <taxon>Vertebrata</taxon>
        <taxon>Euteleostomi</taxon>
        <taxon>Amphibia</taxon>
        <taxon>Batrachia</taxon>
        <taxon>Anura</taxon>
        <taxon>Neobatrachia</taxon>
        <taxon>Ranoidea</taxon>
        <taxon>Ranidae</taxon>
        <taxon>Aquarana</taxon>
    </lineage>
</organism>
<accession>A0A2G9RJH4</accession>